<dbReference type="RefSeq" id="WP_057755733.1">
    <property type="nucleotide sequence ID" value="NZ_AYYK01000004.1"/>
</dbReference>
<dbReference type="Proteomes" id="UP000051813">
    <property type="component" value="Unassembled WGS sequence"/>
</dbReference>
<dbReference type="EMBL" id="AYYK01000004">
    <property type="protein sequence ID" value="KRM79442.1"/>
    <property type="molecule type" value="Genomic_DNA"/>
</dbReference>
<evidence type="ECO:0000313" key="2">
    <source>
        <dbReference type="Proteomes" id="UP000051813"/>
    </source>
</evidence>
<name>A0A0R2BLK2_9LACO</name>
<dbReference type="STRING" id="1423738.FC84_GL001620"/>
<keyword evidence="2" id="KW-1185">Reference proteome</keyword>
<dbReference type="AlphaFoldDB" id="A0A0R2BLK2"/>
<reference evidence="1 2" key="1">
    <citation type="journal article" date="2015" name="Genome Announc.">
        <title>Expanding the biotechnology potential of lactobacilli through comparative genomics of 213 strains and associated genera.</title>
        <authorList>
            <person name="Sun Z."/>
            <person name="Harris H.M."/>
            <person name="McCann A."/>
            <person name="Guo C."/>
            <person name="Argimon S."/>
            <person name="Zhang W."/>
            <person name="Yang X."/>
            <person name="Jeffery I.B."/>
            <person name="Cooney J.C."/>
            <person name="Kagawa T.F."/>
            <person name="Liu W."/>
            <person name="Song Y."/>
            <person name="Salvetti E."/>
            <person name="Wrobel A."/>
            <person name="Rasinkangas P."/>
            <person name="Parkhill J."/>
            <person name="Rea M.C."/>
            <person name="O'Sullivan O."/>
            <person name="Ritari J."/>
            <person name="Douillard F.P."/>
            <person name="Paul Ross R."/>
            <person name="Yang R."/>
            <person name="Briner A.E."/>
            <person name="Felis G.E."/>
            <person name="de Vos W.M."/>
            <person name="Barrangou R."/>
            <person name="Klaenhammer T.R."/>
            <person name="Caufield P.W."/>
            <person name="Cui Y."/>
            <person name="Zhang H."/>
            <person name="O'Toole P.W."/>
        </authorList>
    </citation>
    <scope>NUCLEOTIDE SEQUENCE [LARGE SCALE GENOMIC DNA]</scope>
    <source>
        <strain evidence="1 2">DSM 20335</strain>
    </source>
</reference>
<organism evidence="1 2">
    <name type="scientific">Lapidilactobacillus dextrinicus DSM 20335</name>
    <dbReference type="NCBI Taxonomy" id="1423738"/>
    <lineage>
        <taxon>Bacteria</taxon>
        <taxon>Bacillati</taxon>
        <taxon>Bacillota</taxon>
        <taxon>Bacilli</taxon>
        <taxon>Lactobacillales</taxon>
        <taxon>Lactobacillaceae</taxon>
        <taxon>Lapidilactobacillus</taxon>
    </lineage>
</organism>
<comment type="caution">
    <text evidence="1">The sequence shown here is derived from an EMBL/GenBank/DDBJ whole genome shotgun (WGS) entry which is preliminary data.</text>
</comment>
<evidence type="ECO:0000313" key="1">
    <source>
        <dbReference type="EMBL" id="KRM79442.1"/>
    </source>
</evidence>
<gene>
    <name evidence="1" type="ORF">FC84_GL001620</name>
</gene>
<accession>A0A0R2BLK2</accession>
<protein>
    <submittedName>
        <fullName evidence="1">Uncharacterized protein</fullName>
    </submittedName>
</protein>
<proteinExistence type="predicted"/>
<dbReference type="PATRIC" id="fig|1423738.3.peg.1642"/>
<sequence length="126" mass="15128">MISSQELARAQRNYDEQVARDCSIHAFSDEEQLTDWNGDIILPGQSYWNVYEYNDIKLPDRVINSNDDIWSWMDNNSFFYDLTWFIQHFGRYGVDETIRKLMTLDSINEVEFFKLFVNCELMEDEN</sequence>